<evidence type="ECO:0000256" key="10">
    <source>
        <dbReference type="ARBA" id="ARBA00022801"/>
    </source>
</evidence>
<dbReference type="NCBIfam" id="NF004397">
    <property type="entry name" value="PRK05755.1"/>
    <property type="match status" value="1"/>
</dbReference>
<keyword evidence="8" id="KW-0540">Nuclease</keyword>
<organism evidence="23 24">
    <name type="scientific">Sinorhizobium alkalisoli</name>
    <dbReference type="NCBI Taxonomy" id="1752398"/>
    <lineage>
        <taxon>Bacteria</taxon>
        <taxon>Pseudomonadati</taxon>
        <taxon>Pseudomonadota</taxon>
        <taxon>Alphaproteobacteria</taxon>
        <taxon>Hyphomicrobiales</taxon>
        <taxon>Rhizobiaceae</taxon>
        <taxon>Sinorhizobium/Ensifer group</taxon>
        <taxon>Sinorhizobium</taxon>
    </lineage>
</organism>
<evidence type="ECO:0000256" key="14">
    <source>
        <dbReference type="ARBA" id="ARBA00023204"/>
    </source>
</evidence>
<comment type="subunit">
    <text evidence="2">Single-chain monomer with multiple functions.</text>
</comment>
<keyword evidence="14 17" id="KW-0234">DNA repair</keyword>
<evidence type="ECO:0000256" key="6">
    <source>
        <dbReference type="ARBA" id="ARBA00022695"/>
    </source>
</evidence>
<dbReference type="EC" id="2.7.7.7" evidence="3 16"/>
<dbReference type="PRINTS" id="PR00868">
    <property type="entry name" value="DNAPOLI"/>
</dbReference>
<dbReference type="Proteomes" id="UP000094342">
    <property type="component" value="Unassembled WGS sequence"/>
</dbReference>
<dbReference type="PROSITE" id="PS00447">
    <property type="entry name" value="DNA_POLYMERASE_A"/>
    <property type="match status" value="1"/>
</dbReference>
<evidence type="ECO:0000256" key="4">
    <source>
        <dbReference type="ARBA" id="ARBA00020311"/>
    </source>
</evidence>
<feature type="domain" description="3'-5' exonuclease" evidence="19">
    <location>
        <begin position="386"/>
        <end position="589"/>
    </location>
</feature>
<feature type="domain" description="5'-3' exonuclease" evidence="20">
    <location>
        <begin position="5"/>
        <end position="268"/>
    </location>
</feature>
<accession>A0A1E3VBM2</accession>
<evidence type="ECO:0000259" key="22">
    <source>
        <dbReference type="SMART" id="SM00482"/>
    </source>
</evidence>
<dbReference type="PANTHER" id="PTHR10133:SF27">
    <property type="entry name" value="DNA POLYMERASE NU"/>
    <property type="match status" value="1"/>
</dbReference>
<keyword evidence="12 17" id="KW-0239">DNA-directed DNA polymerase</keyword>
<dbReference type="FunFam" id="1.10.150.20:FF:000002">
    <property type="entry name" value="DNA polymerase I"/>
    <property type="match status" value="1"/>
</dbReference>
<dbReference type="SUPFAM" id="SSF47807">
    <property type="entry name" value="5' to 3' exonuclease, C-terminal subdomain"/>
    <property type="match status" value="1"/>
</dbReference>
<dbReference type="FunFam" id="1.20.1060.10:FF:000001">
    <property type="entry name" value="DNA polymerase I"/>
    <property type="match status" value="1"/>
</dbReference>
<evidence type="ECO:0000313" key="23">
    <source>
        <dbReference type="EMBL" id="ODR90256.1"/>
    </source>
</evidence>
<comment type="caution">
    <text evidence="23">The sequence shown here is derived from an EMBL/GenBank/DDBJ whole genome shotgun (WGS) entry which is preliminary data.</text>
</comment>
<evidence type="ECO:0000256" key="15">
    <source>
        <dbReference type="ARBA" id="ARBA00049244"/>
    </source>
</evidence>
<dbReference type="InterPro" id="IPR002421">
    <property type="entry name" value="5-3_exonuclease"/>
</dbReference>
<evidence type="ECO:0000259" key="19">
    <source>
        <dbReference type="SMART" id="SM00474"/>
    </source>
</evidence>
<dbReference type="FunFam" id="3.30.420.10:FF:000026">
    <property type="entry name" value="DNA polymerase I"/>
    <property type="match status" value="1"/>
</dbReference>
<dbReference type="SMART" id="SM00475">
    <property type="entry name" value="53EXOc"/>
    <property type="match status" value="1"/>
</dbReference>
<reference evidence="24" key="1">
    <citation type="submission" date="2016-05" db="EMBL/GenBank/DDBJ databases">
        <authorList>
            <person name="Li Y."/>
        </authorList>
    </citation>
    <scope>NUCLEOTIDE SEQUENCE [LARGE SCALE GENOMIC DNA]</scope>
    <source>
        <strain evidence="24">YIC4027</strain>
    </source>
</reference>
<dbReference type="RefSeq" id="WP_069459955.1">
    <property type="nucleotide sequence ID" value="NZ_LYBW01000060.1"/>
</dbReference>
<dbReference type="Pfam" id="PF02739">
    <property type="entry name" value="5_3_exonuc_N"/>
    <property type="match status" value="1"/>
</dbReference>
<evidence type="ECO:0000256" key="13">
    <source>
        <dbReference type="ARBA" id="ARBA00023125"/>
    </source>
</evidence>
<dbReference type="SUPFAM" id="SSF88723">
    <property type="entry name" value="PIN domain-like"/>
    <property type="match status" value="1"/>
</dbReference>
<dbReference type="CDD" id="cd09859">
    <property type="entry name" value="PIN_53EXO"/>
    <property type="match status" value="1"/>
</dbReference>
<keyword evidence="6 17" id="KW-0548">Nucleotidyltransferase</keyword>
<dbReference type="InterPro" id="IPR029060">
    <property type="entry name" value="PIN-like_dom_sf"/>
</dbReference>
<dbReference type="EMBL" id="LYBW01000060">
    <property type="protein sequence ID" value="ODR90256.1"/>
    <property type="molecule type" value="Genomic_DNA"/>
</dbReference>
<evidence type="ECO:0000256" key="17">
    <source>
        <dbReference type="RuleBase" id="RU004460"/>
    </source>
</evidence>
<dbReference type="GO" id="GO:0003677">
    <property type="term" value="F:DNA binding"/>
    <property type="evidence" value="ECO:0007669"/>
    <property type="project" value="UniProtKB-UniRule"/>
</dbReference>
<dbReference type="GO" id="GO:0008409">
    <property type="term" value="F:5'-3' exonuclease activity"/>
    <property type="evidence" value="ECO:0007669"/>
    <property type="project" value="UniProtKB-UniRule"/>
</dbReference>
<evidence type="ECO:0000256" key="1">
    <source>
        <dbReference type="ARBA" id="ARBA00007705"/>
    </source>
</evidence>
<dbReference type="GO" id="GO:0008408">
    <property type="term" value="F:3'-5' exonuclease activity"/>
    <property type="evidence" value="ECO:0007669"/>
    <property type="project" value="UniProtKB-UniRule"/>
</dbReference>
<keyword evidence="13 17" id="KW-0238">DNA-binding</keyword>
<dbReference type="FunFam" id="1.10.150.20:FF:000003">
    <property type="entry name" value="DNA polymerase I"/>
    <property type="match status" value="1"/>
</dbReference>
<dbReference type="GO" id="GO:0003887">
    <property type="term" value="F:DNA-directed DNA polymerase activity"/>
    <property type="evidence" value="ECO:0007669"/>
    <property type="project" value="UniProtKB-UniRule"/>
</dbReference>
<dbReference type="InterPro" id="IPR020045">
    <property type="entry name" value="DNA_polI_H3TH"/>
</dbReference>
<dbReference type="AlphaFoldDB" id="A0A1E3VBM2"/>
<dbReference type="Pfam" id="PF01612">
    <property type="entry name" value="DNA_pol_A_exo1"/>
    <property type="match status" value="1"/>
</dbReference>
<dbReference type="Gene3D" id="1.10.150.20">
    <property type="entry name" value="5' to 3' exonuclease, C-terminal subdomain"/>
    <property type="match status" value="2"/>
</dbReference>
<evidence type="ECO:0000256" key="2">
    <source>
        <dbReference type="ARBA" id="ARBA00011541"/>
    </source>
</evidence>
<dbReference type="OrthoDB" id="9806424at2"/>
<evidence type="ECO:0000256" key="5">
    <source>
        <dbReference type="ARBA" id="ARBA00022679"/>
    </source>
</evidence>
<dbReference type="InterPro" id="IPR019760">
    <property type="entry name" value="DNA-dir_DNA_pol_A_CS"/>
</dbReference>
<dbReference type="InterPro" id="IPR018320">
    <property type="entry name" value="DNA_polymerase_1"/>
</dbReference>
<name>A0A1E3VBM2_9HYPH</name>
<dbReference type="InterPro" id="IPR036397">
    <property type="entry name" value="RNaseH_sf"/>
</dbReference>
<dbReference type="CDD" id="cd09898">
    <property type="entry name" value="H3TH_53EXO"/>
    <property type="match status" value="1"/>
</dbReference>
<dbReference type="Gene3D" id="3.30.70.370">
    <property type="match status" value="1"/>
</dbReference>
<evidence type="ECO:0000256" key="3">
    <source>
        <dbReference type="ARBA" id="ARBA00012417"/>
    </source>
</evidence>
<dbReference type="CDD" id="cd06139">
    <property type="entry name" value="DNA_polA_I_Ecoli_like_exo"/>
    <property type="match status" value="1"/>
</dbReference>
<dbReference type="Gene3D" id="1.20.1060.10">
    <property type="entry name" value="Taq DNA Polymerase, Chain T, domain 4"/>
    <property type="match status" value="1"/>
</dbReference>
<dbReference type="InterPro" id="IPR002562">
    <property type="entry name" value="3'-5'_exonuclease_dom"/>
</dbReference>
<feature type="region of interest" description="Disordered" evidence="18">
    <location>
        <begin position="314"/>
        <end position="341"/>
    </location>
</feature>
<dbReference type="STRING" id="1752398.A8M32_19155"/>
<keyword evidence="24" id="KW-1185">Reference proteome</keyword>
<dbReference type="NCBIfam" id="TIGR00593">
    <property type="entry name" value="pola"/>
    <property type="match status" value="1"/>
</dbReference>
<evidence type="ECO:0000256" key="8">
    <source>
        <dbReference type="ARBA" id="ARBA00022722"/>
    </source>
</evidence>
<proteinExistence type="inferred from homology"/>
<dbReference type="SMART" id="SM00479">
    <property type="entry name" value="EXOIII"/>
    <property type="match status" value="1"/>
</dbReference>
<comment type="function">
    <text evidence="17">In addition to polymerase activity, this DNA polymerase exhibits 3'-5' and 5'-3' exonuclease activity.</text>
</comment>
<evidence type="ECO:0000256" key="18">
    <source>
        <dbReference type="SAM" id="MobiDB-lite"/>
    </source>
</evidence>
<gene>
    <name evidence="17" type="primary">polA</name>
    <name evidence="23" type="ORF">A8M32_19155</name>
</gene>
<dbReference type="InterPro" id="IPR020046">
    <property type="entry name" value="5-3_exonucl_a-hlix_arch_N"/>
</dbReference>
<evidence type="ECO:0000256" key="9">
    <source>
        <dbReference type="ARBA" id="ARBA00022763"/>
    </source>
</evidence>
<protein>
    <recommendedName>
        <fullName evidence="4 16">DNA polymerase I</fullName>
        <ecNumber evidence="3 16">2.7.7.7</ecNumber>
    </recommendedName>
</protein>
<dbReference type="Gene3D" id="3.40.50.1010">
    <property type="entry name" value="5'-nuclease"/>
    <property type="match status" value="1"/>
</dbReference>
<dbReference type="InterPro" id="IPR001098">
    <property type="entry name" value="DNA-dir_DNA_pol_A_palm_dom"/>
</dbReference>
<comment type="catalytic activity">
    <reaction evidence="15 17">
        <text>DNA(n) + a 2'-deoxyribonucleoside 5'-triphosphate = DNA(n+1) + diphosphate</text>
        <dbReference type="Rhea" id="RHEA:22508"/>
        <dbReference type="Rhea" id="RHEA-COMP:17339"/>
        <dbReference type="Rhea" id="RHEA-COMP:17340"/>
        <dbReference type="ChEBI" id="CHEBI:33019"/>
        <dbReference type="ChEBI" id="CHEBI:61560"/>
        <dbReference type="ChEBI" id="CHEBI:173112"/>
        <dbReference type="EC" id="2.7.7.7"/>
    </reaction>
</comment>
<dbReference type="SUPFAM" id="SSF53098">
    <property type="entry name" value="Ribonuclease H-like"/>
    <property type="match status" value="1"/>
</dbReference>
<dbReference type="SMART" id="SM00482">
    <property type="entry name" value="POLAc"/>
    <property type="match status" value="1"/>
</dbReference>
<evidence type="ECO:0000256" key="16">
    <source>
        <dbReference type="NCBIfam" id="TIGR00593"/>
    </source>
</evidence>
<dbReference type="InterPro" id="IPR043502">
    <property type="entry name" value="DNA/RNA_pol_sf"/>
</dbReference>
<dbReference type="Pfam" id="PF00476">
    <property type="entry name" value="DNA_pol_A"/>
    <property type="match status" value="1"/>
</dbReference>
<dbReference type="SMART" id="SM00474">
    <property type="entry name" value="35EXOc"/>
    <property type="match status" value="1"/>
</dbReference>
<dbReference type="InterPro" id="IPR002298">
    <property type="entry name" value="DNA_polymerase_A"/>
</dbReference>
<dbReference type="InterPro" id="IPR036279">
    <property type="entry name" value="5-3_exonuclease_C_sf"/>
</dbReference>
<dbReference type="CDD" id="cd08637">
    <property type="entry name" value="DNA_pol_A_pol_I_C"/>
    <property type="match status" value="1"/>
</dbReference>
<sequence>MKNGDHLFLVDGSGFIFRAFHAIPPLNRKSDGLPVNAVAGFCNMLWKLLTDARDTSVGVTPTHFAVIFDYSSKTFRNVLYDQYKANRTAPPEDLIPQFGLIRHATRAFNLPCIEKEGYEADDLIATYARLAEEAGADVTIVSSDKDLMQLVTPKVSMYDSMKDKQITIPDVIEKWGVPPEKMIDLQAMTGDSTDNVPGIPGIGPKTAAQLLEAYGDLDTLLARAGEIKQQKRRESIIANAEMARLSRELVTLKRDTPLDVDLDDLRLDSQDGPKLIAFLKAMEFNTLTRRVAAATETDAEAIEAAHVPVEWGAEAHGPDLDAGEAAGPPPSPGSSSAAPPLGDAAKAAVSFAAGRGDVDATGATPQGLAQARADVFAKAPFDHASYVTIRDLDTLDRWISAGRDAGLVGFDTETTSLDPMRADLVGFSLAIANYGDGPSGAKIRAAYVPLIHKNGVGDLLGGGLVENQVPAGEALSRLKILLEDPSVLKVAQNLKYDYLVMRRHGITVESFDDTMLMSYVLDAGTGAHGMDSLSERWLGHTPIAYKDIAGSGKAAVSFDFVEIDKATAYAAEDADVTLRLWHVLKPRLAARGLTRVYERLERPLVAVLARMEERGITVDRQILSRLSGELAQGAAALEDEIYRLAGESFTIGSPKQLGDILFGKMGLPGGSKTRTGQWSTSAQVLEDLAAVGHELPRKIVDWRQLTKLKSTYTDALPGFVHPETKRVHTCYALAATTTGRLSSSEPNLQNIPVRTAEGRRIRTAFVATPGHKLVSADYSQIELRVLAHVADIPQLRQAFADGVDIHAMTASEMFGVPVEGMPSEIRRRAKAINFGIIYGISAFGLANQLSIERSEAGDYIKRYFERFPGIRDYMESTKAFAREHGYVETIFGRRAHYPDIRSSNPSMRAFNERAAINAPIQGSAADVIRRAMVKMEPALEEAKLTARMLLQVHDELIFEVEDGEIERAIPVIVSVMENAAMPALSMRVPLKVDARAAHNWDEAH</sequence>
<dbReference type="InterPro" id="IPR013520">
    <property type="entry name" value="Ribonucl_H"/>
</dbReference>
<evidence type="ECO:0000256" key="11">
    <source>
        <dbReference type="ARBA" id="ARBA00022839"/>
    </source>
</evidence>
<dbReference type="Gene3D" id="3.30.420.10">
    <property type="entry name" value="Ribonuclease H-like superfamily/Ribonuclease H"/>
    <property type="match status" value="1"/>
</dbReference>
<keyword evidence="11 17" id="KW-0269">Exonuclease</keyword>
<dbReference type="InterPro" id="IPR012337">
    <property type="entry name" value="RNaseH-like_sf"/>
</dbReference>
<keyword evidence="7 17" id="KW-0235">DNA replication</keyword>
<dbReference type="InterPro" id="IPR008918">
    <property type="entry name" value="HhH2"/>
</dbReference>
<feature type="domain" description="Exonuclease" evidence="21">
    <location>
        <begin position="406"/>
        <end position="590"/>
    </location>
</feature>
<evidence type="ECO:0000259" key="21">
    <source>
        <dbReference type="SMART" id="SM00479"/>
    </source>
</evidence>
<dbReference type="GO" id="GO:0006302">
    <property type="term" value="P:double-strand break repair"/>
    <property type="evidence" value="ECO:0007669"/>
    <property type="project" value="TreeGrafter"/>
</dbReference>
<evidence type="ECO:0000259" key="20">
    <source>
        <dbReference type="SMART" id="SM00475"/>
    </source>
</evidence>
<dbReference type="GO" id="GO:0006261">
    <property type="term" value="P:DNA-templated DNA replication"/>
    <property type="evidence" value="ECO:0007669"/>
    <property type="project" value="UniProtKB-UniRule"/>
</dbReference>
<dbReference type="SUPFAM" id="SSF56672">
    <property type="entry name" value="DNA/RNA polymerases"/>
    <property type="match status" value="1"/>
</dbReference>
<comment type="similarity">
    <text evidence="1 17">Belongs to the DNA polymerase type-A family.</text>
</comment>
<evidence type="ECO:0000256" key="7">
    <source>
        <dbReference type="ARBA" id="ARBA00022705"/>
    </source>
</evidence>
<evidence type="ECO:0000313" key="24">
    <source>
        <dbReference type="Proteomes" id="UP000094342"/>
    </source>
</evidence>
<dbReference type="FunFam" id="3.40.50.1010:FF:000001">
    <property type="entry name" value="DNA polymerase I"/>
    <property type="match status" value="1"/>
</dbReference>
<dbReference type="PANTHER" id="PTHR10133">
    <property type="entry name" value="DNA POLYMERASE I"/>
    <property type="match status" value="1"/>
</dbReference>
<keyword evidence="10 17" id="KW-0378">Hydrolase</keyword>
<dbReference type="Pfam" id="PF01367">
    <property type="entry name" value="5_3_exonuc"/>
    <property type="match status" value="1"/>
</dbReference>
<evidence type="ECO:0000256" key="12">
    <source>
        <dbReference type="ARBA" id="ARBA00022932"/>
    </source>
</evidence>
<dbReference type="SMART" id="SM00279">
    <property type="entry name" value="HhH2"/>
    <property type="match status" value="1"/>
</dbReference>
<feature type="domain" description="DNA-directed DNA polymerase family A palm" evidence="22">
    <location>
        <begin position="758"/>
        <end position="964"/>
    </location>
</feature>
<keyword evidence="9 17" id="KW-0227">DNA damage</keyword>
<keyword evidence="5 17" id="KW-0808">Transferase</keyword>